<organism evidence="3 4">
    <name type="scientific">Pseudomonas brassicacearum subsp. neoaurantiaca</name>
    <dbReference type="NCBI Taxonomy" id="494916"/>
    <lineage>
        <taxon>Bacteria</taxon>
        <taxon>Pseudomonadati</taxon>
        <taxon>Pseudomonadota</taxon>
        <taxon>Gammaproteobacteria</taxon>
        <taxon>Pseudomonadales</taxon>
        <taxon>Pseudomonadaceae</taxon>
        <taxon>Pseudomonas</taxon>
    </lineage>
</organism>
<keyword evidence="1" id="KW-0378">Hydrolase</keyword>
<dbReference type="InterPro" id="IPR003010">
    <property type="entry name" value="C-N_Hydrolase"/>
</dbReference>
<dbReference type="PROSITE" id="PS50263">
    <property type="entry name" value="CN_HYDROLASE"/>
    <property type="match status" value="1"/>
</dbReference>
<dbReference type="CDD" id="cd07580">
    <property type="entry name" value="nitrilase_2"/>
    <property type="match status" value="1"/>
</dbReference>
<gene>
    <name evidence="3" type="ORF">FHK92_08960</name>
</gene>
<dbReference type="PANTHER" id="PTHR43674:SF2">
    <property type="entry name" value="BETA-UREIDOPROPIONASE"/>
    <property type="match status" value="1"/>
</dbReference>
<proteinExistence type="predicted"/>
<comment type="caution">
    <text evidence="3">The sequence shown here is derived from an EMBL/GenBank/DDBJ whole genome shotgun (WGS) entry which is preliminary data.</text>
</comment>
<dbReference type="EMBL" id="VDLV01000010">
    <property type="protein sequence ID" value="MBA1377938.1"/>
    <property type="molecule type" value="Genomic_DNA"/>
</dbReference>
<dbReference type="SUPFAM" id="SSF56317">
    <property type="entry name" value="Carbon-nitrogen hydrolase"/>
    <property type="match status" value="1"/>
</dbReference>
<evidence type="ECO:0000313" key="4">
    <source>
        <dbReference type="Proteomes" id="UP000572407"/>
    </source>
</evidence>
<dbReference type="RefSeq" id="WP_181287683.1">
    <property type="nucleotide sequence ID" value="NZ_VDLV01000010.1"/>
</dbReference>
<name>A0A7V8RK03_9PSED</name>
<dbReference type="Gene3D" id="3.60.110.10">
    <property type="entry name" value="Carbon-nitrogen hydrolase"/>
    <property type="match status" value="1"/>
</dbReference>
<evidence type="ECO:0000259" key="2">
    <source>
        <dbReference type="PROSITE" id="PS50263"/>
    </source>
</evidence>
<dbReference type="Pfam" id="PF00795">
    <property type="entry name" value="CN_hydrolase"/>
    <property type="match status" value="1"/>
</dbReference>
<dbReference type="GO" id="GO:0016811">
    <property type="term" value="F:hydrolase activity, acting on carbon-nitrogen (but not peptide) bonds, in linear amides"/>
    <property type="evidence" value="ECO:0007669"/>
    <property type="project" value="UniProtKB-ARBA"/>
</dbReference>
<dbReference type="Proteomes" id="UP000572407">
    <property type="component" value="Unassembled WGS sequence"/>
</dbReference>
<sequence>MSEPISPVRVAVVQFDPQVGINNRETNLLRSLALAQEAVDGGANLVVLPELSNVGYFFSSRQDAFEHAEPVPDGRSVQAWIDFARQQQVFLVAGLAEREGMRLFNTGVLVGPDGFIGKYRKAHLWNLEKLWFTPGDVGFPVFETSIGRIGLLICWDIWFPEVPRILSQQGADIICSLNNWVWTPPPLFDDAGKCMASYLTMTAAHVNNVFIAAASRIGEERGARYLGCSLIAGTNGWPIGAVASADQQEILFADIDLTSSRSAAIWNNLNDLHRDRRADLYDQMLGYTQHPSLPR</sequence>
<evidence type="ECO:0000256" key="1">
    <source>
        <dbReference type="ARBA" id="ARBA00022801"/>
    </source>
</evidence>
<protein>
    <submittedName>
        <fullName evidence="3">Hydratase</fullName>
    </submittedName>
</protein>
<dbReference type="AlphaFoldDB" id="A0A7V8RK03"/>
<dbReference type="PANTHER" id="PTHR43674">
    <property type="entry name" value="NITRILASE C965.09-RELATED"/>
    <property type="match status" value="1"/>
</dbReference>
<feature type="domain" description="CN hydrolase" evidence="2">
    <location>
        <begin position="8"/>
        <end position="257"/>
    </location>
</feature>
<accession>A0A7V8RK03</accession>
<reference evidence="3 4" key="1">
    <citation type="submission" date="2019-06" db="EMBL/GenBank/DDBJ databases">
        <title>Analysis of the biodiversity of Brassica napus bacterial endophytes for the selection of potential efficient biofertilizers for rapeseed crops.</title>
        <authorList>
            <person name="Jimenez-Gomez A."/>
            <person name="Saati-Santamaria Z."/>
            <person name="Menendez E."/>
            <person name="Rivas R."/>
            <person name="Mateos P.F."/>
            <person name="Velazquez E."/>
            <person name="Garcia-Fraile P."/>
        </authorList>
    </citation>
    <scope>NUCLEOTIDE SEQUENCE [LARGE SCALE GENOMIC DNA]</scope>
    <source>
        <strain evidence="3 4">CDVBN10</strain>
    </source>
</reference>
<dbReference type="InterPro" id="IPR050345">
    <property type="entry name" value="Aliph_Amidase/BUP"/>
</dbReference>
<dbReference type="InterPro" id="IPR036526">
    <property type="entry name" value="C-N_Hydrolase_sf"/>
</dbReference>
<evidence type="ECO:0000313" key="3">
    <source>
        <dbReference type="EMBL" id="MBA1377938.1"/>
    </source>
</evidence>